<feature type="transmembrane region" description="Helical" evidence="9">
    <location>
        <begin position="208"/>
        <end position="229"/>
    </location>
</feature>
<evidence type="ECO:0000256" key="2">
    <source>
        <dbReference type="ARBA" id="ARBA00022606"/>
    </source>
</evidence>
<evidence type="ECO:0000256" key="9">
    <source>
        <dbReference type="SAM" id="Phobius"/>
    </source>
</evidence>
<evidence type="ECO:0000256" key="1">
    <source>
        <dbReference type="ARBA" id="ARBA00004141"/>
    </source>
</evidence>
<dbReference type="GO" id="GO:0005549">
    <property type="term" value="F:odorant binding"/>
    <property type="evidence" value="ECO:0007669"/>
    <property type="project" value="InterPro"/>
</dbReference>
<evidence type="ECO:0000256" key="7">
    <source>
        <dbReference type="ARBA" id="ARBA00023170"/>
    </source>
</evidence>
<keyword evidence="4" id="KW-0552">Olfaction</keyword>
<organism evidence="10 11">
    <name type="scientific">Frankliniella fusca</name>
    <dbReference type="NCBI Taxonomy" id="407009"/>
    <lineage>
        <taxon>Eukaryota</taxon>
        <taxon>Metazoa</taxon>
        <taxon>Ecdysozoa</taxon>
        <taxon>Arthropoda</taxon>
        <taxon>Hexapoda</taxon>
        <taxon>Insecta</taxon>
        <taxon>Pterygota</taxon>
        <taxon>Neoptera</taxon>
        <taxon>Paraneoptera</taxon>
        <taxon>Thysanoptera</taxon>
        <taxon>Terebrantia</taxon>
        <taxon>Thripoidea</taxon>
        <taxon>Thripidae</taxon>
        <taxon>Frankliniella</taxon>
    </lineage>
</organism>
<keyword evidence="5 9" id="KW-1133">Transmembrane helix</keyword>
<comment type="caution">
    <text evidence="10">The sequence shown here is derived from an EMBL/GenBank/DDBJ whole genome shotgun (WGS) entry which is preliminary data.</text>
</comment>
<evidence type="ECO:0000256" key="3">
    <source>
        <dbReference type="ARBA" id="ARBA00022692"/>
    </source>
</evidence>
<dbReference type="GO" id="GO:0004984">
    <property type="term" value="F:olfactory receptor activity"/>
    <property type="evidence" value="ECO:0007669"/>
    <property type="project" value="InterPro"/>
</dbReference>
<evidence type="ECO:0000313" key="10">
    <source>
        <dbReference type="EMBL" id="KAK3917457.1"/>
    </source>
</evidence>
<dbReference type="Proteomes" id="UP001219518">
    <property type="component" value="Unassembled WGS sequence"/>
</dbReference>
<reference evidence="10" key="1">
    <citation type="submission" date="2021-07" db="EMBL/GenBank/DDBJ databases">
        <authorList>
            <person name="Catto M.A."/>
            <person name="Jacobson A."/>
            <person name="Kennedy G."/>
            <person name="Labadie P."/>
            <person name="Hunt B.G."/>
            <person name="Srinivasan R."/>
        </authorList>
    </citation>
    <scope>NUCLEOTIDE SEQUENCE</scope>
    <source>
        <strain evidence="10">PL_HMW_Pooled</strain>
        <tissue evidence="10">Head</tissue>
    </source>
</reference>
<feature type="transmembrane region" description="Helical" evidence="9">
    <location>
        <begin position="135"/>
        <end position="154"/>
    </location>
</feature>
<comment type="subcellular location">
    <subcellularLocation>
        <location evidence="1">Membrane</location>
        <topology evidence="1">Multi-pass membrane protein</topology>
    </subcellularLocation>
</comment>
<evidence type="ECO:0000313" key="11">
    <source>
        <dbReference type="Proteomes" id="UP001219518"/>
    </source>
</evidence>
<accession>A0AAE1H9S6</accession>
<dbReference type="InterPro" id="IPR004117">
    <property type="entry name" value="7tm6_olfct_rcpt"/>
</dbReference>
<dbReference type="Pfam" id="PF02949">
    <property type="entry name" value="7tm_6"/>
    <property type="match status" value="1"/>
</dbReference>
<dbReference type="GO" id="GO:0007165">
    <property type="term" value="P:signal transduction"/>
    <property type="evidence" value="ECO:0007669"/>
    <property type="project" value="UniProtKB-KW"/>
</dbReference>
<evidence type="ECO:0000256" key="5">
    <source>
        <dbReference type="ARBA" id="ARBA00022989"/>
    </source>
</evidence>
<sequence length="333" mass="35290">MALCFALHVAALVLRKYRVEDMAMYVSHASSCYSAFAALGVMQQQRFWDILRHTRSLAGVLRRASRGADKEWIGTLLEFPSQERLDRAHRGAEVLGVAQALVIAPAVLGLGYDAALHGRYFAPLWPLVPLEGAEGLYVAAANSGVALLVGGLAISCYLHAVLAVSGAAAGMLRALAARLETLARPAEVAEVVDLHQRVLRLTLEMSDFFAGNLAHVMCAMFVNSILASLQVLAHDVSAVTIGMMLSAAIALAPLSYAGQEVSDASLALSTAAYHAATSGLVTLGEARALLMLMRAAGSTPALRCRGVGRLSLPGAGHTVRQYYSVINTLRNKI</sequence>
<gene>
    <name evidence="10" type="ORF">KUF71_006988</name>
</gene>
<feature type="transmembrane region" description="Helical" evidence="9">
    <location>
        <begin position="236"/>
        <end position="258"/>
    </location>
</feature>
<keyword evidence="2" id="KW-0716">Sensory transduction</keyword>
<keyword evidence="7 10" id="KW-0675">Receptor</keyword>
<dbReference type="GO" id="GO:0016020">
    <property type="term" value="C:membrane"/>
    <property type="evidence" value="ECO:0007669"/>
    <property type="project" value="UniProtKB-SubCell"/>
</dbReference>
<evidence type="ECO:0000256" key="6">
    <source>
        <dbReference type="ARBA" id="ARBA00023136"/>
    </source>
</evidence>
<dbReference type="EMBL" id="JAHWGI010000723">
    <property type="protein sequence ID" value="KAK3917457.1"/>
    <property type="molecule type" value="Genomic_DNA"/>
</dbReference>
<reference evidence="10" key="2">
    <citation type="journal article" date="2023" name="BMC Genomics">
        <title>Pest status, molecular evolution, and epigenetic factors derived from the genome assembly of Frankliniella fusca, a thysanopteran phytovirus vector.</title>
        <authorList>
            <person name="Catto M.A."/>
            <person name="Labadie P.E."/>
            <person name="Jacobson A.L."/>
            <person name="Kennedy G.G."/>
            <person name="Srinivasan R."/>
            <person name="Hunt B.G."/>
        </authorList>
    </citation>
    <scope>NUCLEOTIDE SEQUENCE</scope>
    <source>
        <strain evidence="10">PL_HMW_Pooled</strain>
    </source>
</reference>
<evidence type="ECO:0000256" key="4">
    <source>
        <dbReference type="ARBA" id="ARBA00022725"/>
    </source>
</evidence>
<keyword evidence="8" id="KW-0807">Transducer</keyword>
<dbReference type="AlphaFoldDB" id="A0AAE1H9S6"/>
<proteinExistence type="predicted"/>
<protein>
    <submittedName>
        <fullName evidence="10">Odorant receptor 65b</fullName>
    </submittedName>
</protein>
<keyword evidence="11" id="KW-1185">Reference proteome</keyword>
<evidence type="ECO:0000256" key="8">
    <source>
        <dbReference type="ARBA" id="ARBA00023224"/>
    </source>
</evidence>
<name>A0AAE1H9S6_9NEOP</name>
<feature type="transmembrane region" description="Helical" evidence="9">
    <location>
        <begin position="94"/>
        <end position="115"/>
    </location>
</feature>
<keyword evidence="6 9" id="KW-0472">Membrane</keyword>
<keyword evidence="3 9" id="KW-0812">Transmembrane</keyword>